<dbReference type="RefSeq" id="WP_207349320.1">
    <property type="nucleotide sequence ID" value="NZ_JAFMPY010000003.1"/>
</dbReference>
<proteinExistence type="predicted"/>
<name>A0ABS3IZ47_9HYPH</name>
<evidence type="ECO:0000313" key="2">
    <source>
        <dbReference type="Proteomes" id="UP000664288"/>
    </source>
</evidence>
<protein>
    <submittedName>
        <fullName evidence="1">Uncharacterized protein</fullName>
    </submittedName>
</protein>
<accession>A0ABS3IZ47</accession>
<evidence type="ECO:0000313" key="1">
    <source>
        <dbReference type="EMBL" id="MBO0902679.1"/>
    </source>
</evidence>
<organism evidence="1 2">
    <name type="scientific">Jiella sonneratiae</name>
    <dbReference type="NCBI Taxonomy" id="2816856"/>
    <lineage>
        <taxon>Bacteria</taxon>
        <taxon>Pseudomonadati</taxon>
        <taxon>Pseudomonadota</taxon>
        <taxon>Alphaproteobacteria</taxon>
        <taxon>Hyphomicrobiales</taxon>
        <taxon>Aurantimonadaceae</taxon>
        <taxon>Jiella</taxon>
    </lineage>
</organism>
<keyword evidence="2" id="KW-1185">Reference proteome</keyword>
<dbReference type="Proteomes" id="UP000664288">
    <property type="component" value="Unassembled WGS sequence"/>
</dbReference>
<comment type="caution">
    <text evidence="1">The sequence shown here is derived from an EMBL/GenBank/DDBJ whole genome shotgun (WGS) entry which is preliminary data.</text>
</comment>
<dbReference type="EMBL" id="JAFMPY010000003">
    <property type="protein sequence ID" value="MBO0902679.1"/>
    <property type="molecule type" value="Genomic_DNA"/>
</dbReference>
<reference evidence="1 2" key="1">
    <citation type="submission" date="2021-03" db="EMBL/GenBank/DDBJ databases">
        <title>Whole genome sequence of Jiella sp. MQZ13P-4.</title>
        <authorList>
            <person name="Tuo L."/>
        </authorList>
    </citation>
    <scope>NUCLEOTIDE SEQUENCE [LARGE SCALE GENOMIC DNA]</scope>
    <source>
        <strain evidence="1 2">MQZ13P-4</strain>
    </source>
</reference>
<gene>
    <name evidence="1" type="ORF">J1C47_03435</name>
</gene>
<sequence length="728" mass="79937">MRSILTSKIRRDVGGTSVETLVLYSASAPLDAQEFETVLNAELERDIWPDEILILQQYDGKMPVATQISSNRRLQVSLDRAHSRISVTFSTFGPDGGEVERHAHRGARCCLTYDELRRRMMTEVFVRRGGFVRSTPAYHFANPSKRHTDRFMRLANALVRSAEMSFIGFCCMPYIPESTRTCYVDTPALLGLVGAVNDHRSASGWGRVSADCFGSYEGLKSYGTLSSRDAVVLISASSSGGLAREVEKKGFPADQIVHVTYLGKHPSSYPVVCDLAYDQKENPEGETPAVGDWREGHCPLCTGQSVAINLSGDQFEIPTPLPAPLMIVQTDAPKDLDLLMGRLAGTGALSVGLGIGSERLKPMFVRPDSLMASAPYPERLDYAISRAVPASVKVIVQLDEPSAMLVERVRTKLVTDVRVIRRTELDGLDPDMTTDAVLIVAAVIESGRSLQDVSRELRSAFPNAPQSYLVGFAKTASYSRDQGLKNSLIKTAAVAPHELVKVETMILPPDPGVTAWSSELEFWQRLQAEGAHGHTPKSAVEEVARRVERLKNAAEPLTDDLFVQNSEALALKLEHGFVFWPEDLPTARPHTQADVFFTMSSVLQNLRQSETKRVLRASSIQHTLLAAGNFGRFNDSIIQASLLRAAFPSEINYAADRTSSNEMGRIARRIIENAERPRGGAAAEILLALATERLKLCPEDRAFVLKPLDGMPPIVAFLMDACRKALTS</sequence>